<sequence length="122" mass="13180">MRHKWSMLGVLVVSPLAIAASAGYVDFINGSGDPVVAISLAKPGSGDWKPVKLHGVVHGGYVSLDGGYMGEATVAMDISHGCFYDVLVEFSQRRALLLNNVDACRTHRIDIDRAWQQTHSIS</sequence>
<dbReference type="Proteomes" id="UP000651010">
    <property type="component" value="Unassembled WGS sequence"/>
</dbReference>
<accession>A0ABR9GCD9</accession>
<organism evidence="2 3">
    <name type="scientific">Dyella acidiphila</name>
    <dbReference type="NCBI Taxonomy" id="2775866"/>
    <lineage>
        <taxon>Bacteria</taxon>
        <taxon>Pseudomonadati</taxon>
        <taxon>Pseudomonadota</taxon>
        <taxon>Gammaproteobacteria</taxon>
        <taxon>Lysobacterales</taxon>
        <taxon>Rhodanobacteraceae</taxon>
        <taxon>Dyella</taxon>
    </lineage>
</organism>
<feature type="signal peptide" evidence="1">
    <location>
        <begin position="1"/>
        <end position="19"/>
    </location>
</feature>
<evidence type="ECO:0000313" key="2">
    <source>
        <dbReference type="EMBL" id="MBE1161726.1"/>
    </source>
</evidence>
<name>A0ABR9GCD9_9GAMM</name>
<comment type="caution">
    <text evidence="2">The sequence shown here is derived from an EMBL/GenBank/DDBJ whole genome shotgun (WGS) entry which is preliminary data.</text>
</comment>
<keyword evidence="1" id="KW-0732">Signal</keyword>
<feature type="chain" id="PRO_5046579641" evidence="1">
    <location>
        <begin position="20"/>
        <end position="122"/>
    </location>
</feature>
<proteinExistence type="predicted"/>
<evidence type="ECO:0000313" key="3">
    <source>
        <dbReference type="Proteomes" id="UP000651010"/>
    </source>
</evidence>
<evidence type="ECO:0000256" key="1">
    <source>
        <dbReference type="SAM" id="SignalP"/>
    </source>
</evidence>
<dbReference type="EMBL" id="JACZZA010000009">
    <property type="protein sequence ID" value="MBE1161726.1"/>
    <property type="molecule type" value="Genomic_DNA"/>
</dbReference>
<reference evidence="2 3" key="1">
    <citation type="submission" date="2020-09" db="EMBL/GenBank/DDBJ databases">
        <title>Dyella sp. 7MK23 isolated from forest soil.</title>
        <authorList>
            <person name="Fu J."/>
        </authorList>
    </citation>
    <scope>NUCLEOTIDE SEQUENCE [LARGE SCALE GENOMIC DNA]</scope>
    <source>
        <strain evidence="2 3">7MK23</strain>
    </source>
</reference>
<keyword evidence="3" id="KW-1185">Reference proteome</keyword>
<gene>
    <name evidence="2" type="ORF">IGX34_15185</name>
</gene>
<protein>
    <submittedName>
        <fullName evidence="2">Uncharacterized protein</fullName>
    </submittedName>
</protein>
<dbReference type="RefSeq" id="WP_192556568.1">
    <property type="nucleotide sequence ID" value="NZ_JACZZA010000009.1"/>
</dbReference>